<dbReference type="RefSeq" id="WP_150980449.1">
    <property type="nucleotide sequence ID" value="NZ_JBCLPP010000011.1"/>
</dbReference>
<keyword evidence="2" id="KW-1003">Cell membrane</keyword>
<dbReference type="InterPro" id="IPR050833">
    <property type="entry name" value="Poly_Biosynth_Transport"/>
</dbReference>
<feature type="transmembrane region" description="Helical" evidence="6">
    <location>
        <begin position="40"/>
        <end position="63"/>
    </location>
</feature>
<feature type="transmembrane region" description="Helical" evidence="6">
    <location>
        <begin position="340"/>
        <end position="363"/>
    </location>
</feature>
<feature type="transmembrane region" description="Helical" evidence="6">
    <location>
        <begin position="312"/>
        <end position="334"/>
    </location>
</feature>
<dbReference type="Proteomes" id="UP001565200">
    <property type="component" value="Unassembled WGS sequence"/>
</dbReference>
<evidence type="ECO:0000256" key="5">
    <source>
        <dbReference type="ARBA" id="ARBA00023136"/>
    </source>
</evidence>
<keyword evidence="3 6" id="KW-0812">Transmembrane</keyword>
<feature type="transmembrane region" description="Helical" evidence="6">
    <location>
        <begin position="375"/>
        <end position="391"/>
    </location>
</feature>
<evidence type="ECO:0000313" key="7">
    <source>
        <dbReference type="EMBL" id="MEY8245046.1"/>
    </source>
</evidence>
<dbReference type="PANTHER" id="PTHR30250">
    <property type="entry name" value="PST FAMILY PREDICTED COLANIC ACID TRANSPORTER"/>
    <property type="match status" value="1"/>
</dbReference>
<evidence type="ECO:0000256" key="6">
    <source>
        <dbReference type="SAM" id="Phobius"/>
    </source>
</evidence>
<comment type="caution">
    <text evidence="7">The sequence shown here is derived from an EMBL/GenBank/DDBJ whole genome shotgun (WGS) entry which is preliminary data.</text>
</comment>
<sequence>MNQLKAGVVLNYVIIALNTLVGLAYTPYMLRCLGQNEYGLYSLVASVIAYLTILDFGFGNAIIRYTAKFRAEGKKKEQWEMFGMFLIVYSIIGIIALCGGLGLYFNVDELFDNTMTMSELNQARYMMLLLTFNLAFTFPLSIFGSIISAYENFVFQRVVNIIRIIISTGVLILVLAVGYKAVALVIVQTIFNLVTLILNLIYCKRKLHVKIIFGKLNWTFIKEIATYSFWIFLNAVMDRIYWGTGQFVLGAISGTLAVAIFSVAIMLQQMYMQFSTSIASVLLPKMTAMVAKSNNHKEISDLFIKTGRLQGIVMLFILSGFIVFGKSFIILWAGSGYLDSYYITLIFFVALFVPLIQNSGVTILQARNQMKFRSLLYVAISVVSLGFQLFLSKKMGPVGCAIAIGGALIIGQGIIMNLYYKLYQNIAIGVFWKEIIKMLPIPIVFTLMGLISLNYCDYSEPISLVVGILTYTVTYLILFFLFGMNKLEKELFIKPILRFVKL</sequence>
<gene>
    <name evidence="7" type="ORF">AAK873_05365</name>
</gene>
<name>A0ABV4CWK3_9BACT</name>
<reference evidence="7 8" key="1">
    <citation type="submission" date="2024-03" db="EMBL/GenBank/DDBJ databases">
        <title>Mouse gut bacterial collection (mGBC) of GemPharmatech.</title>
        <authorList>
            <person name="He Y."/>
            <person name="Dong L."/>
            <person name="Wu D."/>
            <person name="Gao X."/>
            <person name="Lin Z."/>
        </authorList>
    </citation>
    <scope>NUCLEOTIDE SEQUENCE [LARGE SCALE GENOMIC DNA]</scope>
    <source>
        <strain evidence="7 8">54-13</strain>
    </source>
</reference>
<dbReference type="Pfam" id="PF01943">
    <property type="entry name" value="Polysacc_synt"/>
    <property type="match status" value="1"/>
</dbReference>
<dbReference type="EMBL" id="JBCLPP010000011">
    <property type="protein sequence ID" value="MEY8245046.1"/>
    <property type="molecule type" value="Genomic_DNA"/>
</dbReference>
<evidence type="ECO:0000256" key="2">
    <source>
        <dbReference type="ARBA" id="ARBA00022475"/>
    </source>
</evidence>
<evidence type="ECO:0000256" key="4">
    <source>
        <dbReference type="ARBA" id="ARBA00022989"/>
    </source>
</evidence>
<keyword evidence="8" id="KW-1185">Reference proteome</keyword>
<keyword evidence="5 6" id="KW-0472">Membrane</keyword>
<comment type="subcellular location">
    <subcellularLocation>
        <location evidence="1">Cell membrane</location>
        <topology evidence="1">Multi-pass membrane protein</topology>
    </subcellularLocation>
</comment>
<feature type="transmembrane region" description="Helical" evidence="6">
    <location>
        <begin position="403"/>
        <end position="423"/>
    </location>
</feature>
<accession>A0ABV4CWK3</accession>
<dbReference type="InterPro" id="IPR002797">
    <property type="entry name" value="Polysacc_synth"/>
</dbReference>
<protein>
    <submittedName>
        <fullName evidence="7">Oligosaccharide flippase family protein</fullName>
    </submittedName>
</protein>
<feature type="transmembrane region" description="Helical" evidence="6">
    <location>
        <begin position="435"/>
        <end position="455"/>
    </location>
</feature>
<evidence type="ECO:0000256" key="3">
    <source>
        <dbReference type="ARBA" id="ARBA00022692"/>
    </source>
</evidence>
<keyword evidence="4 6" id="KW-1133">Transmembrane helix</keyword>
<proteinExistence type="predicted"/>
<feature type="transmembrane region" description="Helical" evidence="6">
    <location>
        <begin position="161"/>
        <end position="179"/>
    </location>
</feature>
<feature type="transmembrane region" description="Helical" evidence="6">
    <location>
        <begin position="125"/>
        <end position="149"/>
    </location>
</feature>
<feature type="transmembrane region" description="Helical" evidence="6">
    <location>
        <begin position="185"/>
        <end position="203"/>
    </location>
</feature>
<feature type="transmembrane region" description="Helical" evidence="6">
    <location>
        <begin position="9"/>
        <end position="28"/>
    </location>
</feature>
<feature type="transmembrane region" description="Helical" evidence="6">
    <location>
        <begin position="248"/>
        <end position="267"/>
    </location>
</feature>
<evidence type="ECO:0000313" key="8">
    <source>
        <dbReference type="Proteomes" id="UP001565200"/>
    </source>
</evidence>
<feature type="transmembrane region" description="Helical" evidence="6">
    <location>
        <begin position="84"/>
        <end position="105"/>
    </location>
</feature>
<feature type="transmembrane region" description="Helical" evidence="6">
    <location>
        <begin position="461"/>
        <end position="484"/>
    </location>
</feature>
<dbReference type="PANTHER" id="PTHR30250:SF26">
    <property type="entry name" value="PSMA PROTEIN"/>
    <property type="match status" value="1"/>
</dbReference>
<organism evidence="7 8">
    <name type="scientific">Heminiphilus faecis</name>
    <dbReference type="NCBI Taxonomy" id="2601703"/>
    <lineage>
        <taxon>Bacteria</taxon>
        <taxon>Pseudomonadati</taxon>
        <taxon>Bacteroidota</taxon>
        <taxon>Bacteroidia</taxon>
        <taxon>Bacteroidales</taxon>
        <taxon>Muribaculaceae</taxon>
        <taxon>Heminiphilus</taxon>
    </lineage>
</organism>
<evidence type="ECO:0000256" key="1">
    <source>
        <dbReference type="ARBA" id="ARBA00004651"/>
    </source>
</evidence>